<keyword evidence="3" id="KW-1185">Reference proteome</keyword>
<evidence type="ECO:0000313" key="2">
    <source>
        <dbReference type="EMBL" id="QIK78048.1"/>
    </source>
</evidence>
<protein>
    <submittedName>
        <fullName evidence="2">Tryptophan 7-halogenase</fullName>
    </submittedName>
</protein>
<organism evidence="2 3">
    <name type="scientific">Sphingomonas piscis</name>
    <dbReference type="NCBI Taxonomy" id="2714943"/>
    <lineage>
        <taxon>Bacteria</taxon>
        <taxon>Pseudomonadati</taxon>
        <taxon>Pseudomonadota</taxon>
        <taxon>Alphaproteobacteria</taxon>
        <taxon>Sphingomonadales</taxon>
        <taxon>Sphingomonadaceae</taxon>
        <taxon>Sphingomonas</taxon>
    </lineage>
</organism>
<feature type="transmembrane region" description="Helical" evidence="1">
    <location>
        <begin position="9"/>
        <end position="29"/>
    </location>
</feature>
<evidence type="ECO:0000256" key="1">
    <source>
        <dbReference type="SAM" id="Phobius"/>
    </source>
</evidence>
<keyword evidence="1" id="KW-0812">Transmembrane</keyword>
<dbReference type="Pfam" id="PF04820">
    <property type="entry name" value="Trp_halogenase"/>
    <property type="match status" value="1"/>
</dbReference>
<accession>A0A6G7YMT2</accession>
<dbReference type="SUPFAM" id="SSF51905">
    <property type="entry name" value="FAD/NAD(P)-binding domain"/>
    <property type="match status" value="1"/>
</dbReference>
<keyword evidence="1" id="KW-1133">Transmembrane helix</keyword>
<gene>
    <name evidence="2" type="ORF">G7077_03110</name>
</gene>
<dbReference type="AlphaFoldDB" id="A0A6G7YMT2"/>
<dbReference type="InterPro" id="IPR036188">
    <property type="entry name" value="FAD/NAD-bd_sf"/>
</dbReference>
<dbReference type="Gene3D" id="3.50.50.60">
    <property type="entry name" value="FAD/NAD(P)-binding domain"/>
    <property type="match status" value="1"/>
</dbReference>
<dbReference type="RefSeq" id="WP_166410442.1">
    <property type="nucleotide sequence ID" value="NZ_CP049869.1"/>
</dbReference>
<proteinExistence type="predicted"/>
<name>A0A6G7YMT2_9SPHN</name>
<dbReference type="EMBL" id="CP049869">
    <property type="protein sequence ID" value="QIK78048.1"/>
    <property type="molecule type" value="Genomic_DNA"/>
</dbReference>
<sequence length="494" mass="54277">MPRPSDAPLYHLVVVGSGLAAAMTVATLARQLPSALQISWVQVGNAPDSDILYGNAAGPTAYEFNRRAGIEEPALITGSDTAFSWGTKYEKWAAGERSWIQCYQLPFPVIDGILFHQFLARERMTSLEPFLVSAIAARKGLFAHPPQESAAASQSLLSNAEYGYQIDPSTYGRMFEEAVPNGRVRILRTDGVDLQVEGDEIVSVSLVGGENIEGGLFVDCTGPEARLLSRLQAPVSTGRTIGAALSTSTSAQLGAPLRTVAPTAYGWRSDTPLQGKRVRLNVFDASSRDEAKADHPDGPERTCEAELGSRTEAWVGNCVGVGQAAHVAEPLTIAPILLLERDVERLVSLIPLSGRMAVERREYCRRAREDYEHAGLFTQAMFQTEGLPEGTYWQVARGQPVNDKLVRKINMFEQRGLLVSYDLEPFHPEDWTVLHYGMGRRPRRHDRLADRAPADRIRGFLAAMKAEVEKVAGSLPPHAVYVDQLKLYLQKNKP</sequence>
<evidence type="ECO:0000313" key="3">
    <source>
        <dbReference type="Proteomes" id="UP000503222"/>
    </source>
</evidence>
<dbReference type="GO" id="GO:0004497">
    <property type="term" value="F:monooxygenase activity"/>
    <property type="evidence" value="ECO:0007669"/>
    <property type="project" value="InterPro"/>
</dbReference>
<dbReference type="Proteomes" id="UP000503222">
    <property type="component" value="Chromosome"/>
</dbReference>
<dbReference type="KEGG" id="spii:G7077_03110"/>
<reference evidence="2 3" key="1">
    <citation type="submission" date="2020-03" db="EMBL/GenBank/DDBJ databases">
        <title>Sphingomonas sp. nov., isolated from fish.</title>
        <authorList>
            <person name="Hyun D.-W."/>
            <person name="Bae J.-W."/>
        </authorList>
    </citation>
    <scope>NUCLEOTIDE SEQUENCE [LARGE SCALE GENOMIC DNA]</scope>
    <source>
        <strain evidence="2 3">HDW15B</strain>
    </source>
</reference>
<keyword evidence="1" id="KW-0472">Membrane</keyword>
<dbReference type="InterPro" id="IPR006905">
    <property type="entry name" value="Flavin_halogenase"/>
</dbReference>